<dbReference type="EMBL" id="BAAABY010000062">
    <property type="protein sequence ID" value="GAA0499509.1"/>
    <property type="molecule type" value="Genomic_DNA"/>
</dbReference>
<gene>
    <name evidence="3" type="ORF">GCM10010361_76390</name>
</gene>
<evidence type="ECO:0000256" key="1">
    <source>
        <dbReference type="SAM" id="MobiDB-lite"/>
    </source>
</evidence>
<comment type="caution">
    <text evidence="3">The sequence shown here is derived from an EMBL/GenBank/DDBJ whole genome shotgun (WGS) entry which is preliminary data.</text>
</comment>
<dbReference type="Proteomes" id="UP001500909">
    <property type="component" value="Unassembled WGS sequence"/>
</dbReference>
<accession>A0ABP3LGJ7</accession>
<dbReference type="RefSeq" id="WP_346100232.1">
    <property type="nucleotide sequence ID" value="NZ_BAAABY010000062.1"/>
</dbReference>
<evidence type="ECO:0000256" key="2">
    <source>
        <dbReference type="SAM" id="Phobius"/>
    </source>
</evidence>
<feature type="transmembrane region" description="Helical" evidence="2">
    <location>
        <begin position="151"/>
        <end position="170"/>
    </location>
</feature>
<evidence type="ECO:0000313" key="3">
    <source>
        <dbReference type="EMBL" id="GAA0499509.1"/>
    </source>
</evidence>
<name>A0ABP3LGJ7_9ACTN</name>
<keyword evidence="2" id="KW-0472">Membrane</keyword>
<proteinExistence type="predicted"/>
<feature type="transmembrane region" description="Helical" evidence="2">
    <location>
        <begin position="101"/>
        <end position="120"/>
    </location>
</feature>
<organism evidence="3 4">
    <name type="scientific">Streptomyces olivaceiscleroticus</name>
    <dbReference type="NCBI Taxonomy" id="68245"/>
    <lineage>
        <taxon>Bacteria</taxon>
        <taxon>Bacillati</taxon>
        <taxon>Actinomycetota</taxon>
        <taxon>Actinomycetes</taxon>
        <taxon>Kitasatosporales</taxon>
        <taxon>Streptomycetaceae</taxon>
        <taxon>Streptomyces</taxon>
    </lineage>
</organism>
<protein>
    <recommendedName>
        <fullName evidence="5">Toxin-antitoxin system, toxin component</fullName>
    </recommendedName>
</protein>
<evidence type="ECO:0000313" key="4">
    <source>
        <dbReference type="Proteomes" id="UP001500909"/>
    </source>
</evidence>
<sequence length="173" mass="19242">MPPQGQAPYGYPQQAQQPYGYPQHTQQPYGYPQQAAYGVPPQGGPQACRFCGGMPAARVTFRAHQGFLILMRFQKYDGPMCGNCGIAVYRTMMTATLCQGWWSPFSLFIFTPFTIIWNLIARGKVSKLPHPAPGQHGQQADPGKPVHQRPLAYVALIPVLWICFLIFQGITQS</sequence>
<keyword evidence="2" id="KW-1133">Transmembrane helix</keyword>
<evidence type="ECO:0008006" key="5">
    <source>
        <dbReference type="Google" id="ProtNLM"/>
    </source>
</evidence>
<keyword evidence="4" id="KW-1185">Reference proteome</keyword>
<reference evidence="4" key="1">
    <citation type="journal article" date="2019" name="Int. J. Syst. Evol. Microbiol.">
        <title>The Global Catalogue of Microorganisms (GCM) 10K type strain sequencing project: providing services to taxonomists for standard genome sequencing and annotation.</title>
        <authorList>
            <consortium name="The Broad Institute Genomics Platform"/>
            <consortium name="The Broad Institute Genome Sequencing Center for Infectious Disease"/>
            <person name="Wu L."/>
            <person name="Ma J."/>
        </authorList>
    </citation>
    <scope>NUCLEOTIDE SEQUENCE [LARGE SCALE GENOMIC DNA]</scope>
    <source>
        <strain evidence="4">JCM 4805</strain>
    </source>
</reference>
<keyword evidence="2" id="KW-0812">Transmembrane</keyword>
<feature type="region of interest" description="Disordered" evidence="1">
    <location>
        <begin position="1"/>
        <end position="24"/>
    </location>
</feature>